<reference evidence="3 4" key="1">
    <citation type="submission" date="2016-10" db="EMBL/GenBank/DDBJ databases">
        <title>The Draft Genome Sequence of the Potato Rhizosphere Bacteria Ochrobactrum sp. IPA7.2.</title>
        <authorList>
            <person name="Gogoleva N.E."/>
            <person name="Khlopko Y.A."/>
            <person name="Burygin G.L."/>
            <person name="Plotnikov A.O."/>
        </authorList>
    </citation>
    <scope>NUCLEOTIDE SEQUENCE [LARGE SCALE GENOMIC DNA]</scope>
    <source>
        <strain evidence="3 4">IPA7.2</strain>
    </source>
</reference>
<dbReference type="InterPro" id="IPR024475">
    <property type="entry name" value="TrbJ/K_C"/>
</dbReference>
<keyword evidence="4" id="KW-1185">Reference proteome</keyword>
<sequence length="70" mass="8111">MQKTSFITGLIIGMATVFASFLVLERTTASQASLNCSQTSVEERRKRRERFFNANPDHDFRSGQKMKPRW</sequence>
<dbReference type="RefSeq" id="WP_071631010.1">
    <property type="nucleotide sequence ID" value="NZ_MOEC01000005.1"/>
</dbReference>
<gene>
    <name evidence="3" type="ORF">BLA27_06630</name>
</gene>
<protein>
    <submittedName>
        <fullName evidence="3">Entry exclusion protein TrbK</fullName>
    </submittedName>
</protein>
<evidence type="ECO:0000313" key="4">
    <source>
        <dbReference type="Proteomes" id="UP000182985"/>
    </source>
</evidence>
<feature type="transmembrane region" description="Helical" evidence="1">
    <location>
        <begin position="6"/>
        <end position="24"/>
    </location>
</feature>
<feature type="domain" description="Type IV conjugative transfer protein TrbJ/K C-terminal" evidence="2">
    <location>
        <begin position="7"/>
        <end position="70"/>
    </location>
</feature>
<keyword evidence="1" id="KW-1133">Transmembrane helix</keyword>
<evidence type="ECO:0000256" key="1">
    <source>
        <dbReference type="SAM" id="Phobius"/>
    </source>
</evidence>
<comment type="caution">
    <text evidence="3">The sequence shown here is derived from an EMBL/GenBank/DDBJ whole genome shotgun (WGS) entry which is preliminary data.</text>
</comment>
<organism evidence="3 4">
    <name type="scientific">Brucella cytisi</name>
    <dbReference type="NCBI Taxonomy" id="407152"/>
    <lineage>
        <taxon>Bacteria</taxon>
        <taxon>Pseudomonadati</taxon>
        <taxon>Pseudomonadota</taxon>
        <taxon>Alphaproteobacteria</taxon>
        <taxon>Hyphomicrobiales</taxon>
        <taxon>Brucellaceae</taxon>
        <taxon>Brucella/Ochrobactrum group</taxon>
        <taxon>Brucella</taxon>
    </lineage>
</organism>
<keyword evidence="1" id="KW-0472">Membrane</keyword>
<name>A0A1J6I5L5_9HYPH</name>
<accession>A0A1J6I5L5</accession>
<keyword evidence="1" id="KW-0812">Transmembrane</keyword>
<dbReference type="Pfam" id="PF10907">
    <property type="entry name" value="DUF2749"/>
    <property type="match status" value="1"/>
</dbReference>
<dbReference type="Proteomes" id="UP000182985">
    <property type="component" value="Unassembled WGS sequence"/>
</dbReference>
<dbReference type="InterPro" id="IPR020065">
    <property type="entry name" value="Conjugal_tfr_protein_TrbK"/>
</dbReference>
<dbReference type="NCBIfam" id="TIGR04361">
    <property type="entry name" value="TrbK_Ti"/>
    <property type="match status" value="1"/>
</dbReference>
<evidence type="ECO:0000259" key="2">
    <source>
        <dbReference type="Pfam" id="PF10907"/>
    </source>
</evidence>
<evidence type="ECO:0000313" key="3">
    <source>
        <dbReference type="EMBL" id="OIS94194.1"/>
    </source>
</evidence>
<proteinExistence type="predicted"/>
<dbReference type="AlphaFoldDB" id="A0A1J6I5L5"/>
<dbReference type="EMBL" id="MOEC01000005">
    <property type="protein sequence ID" value="OIS94194.1"/>
    <property type="molecule type" value="Genomic_DNA"/>
</dbReference>